<name>A0A7D6BP52_FERL1</name>
<dbReference type="NCBIfam" id="TIGR00149">
    <property type="entry name" value="TIGR00149_YjbQ"/>
    <property type="match status" value="1"/>
</dbReference>
<dbReference type="Gene3D" id="2.60.120.460">
    <property type="entry name" value="YjbQ-like"/>
    <property type="match status" value="1"/>
</dbReference>
<evidence type="ECO:0000313" key="3">
    <source>
        <dbReference type="Proteomes" id="UP000510821"/>
    </source>
</evidence>
<protein>
    <submittedName>
        <fullName evidence="2">YjbQ family protein</fullName>
    </submittedName>
</protein>
<dbReference type="PANTHER" id="PTHR30615">
    <property type="entry name" value="UNCHARACTERIZED PROTEIN YJBQ-RELATED"/>
    <property type="match status" value="1"/>
</dbReference>
<evidence type="ECO:0000313" key="2">
    <source>
        <dbReference type="EMBL" id="QLJ53162.1"/>
    </source>
</evidence>
<dbReference type="Pfam" id="PF01894">
    <property type="entry name" value="YjbQ"/>
    <property type="match status" value="1"/>
</dbReference>
<organism evidence="2 3">
    <name type="scientific">Fermentimicrarchaeum limneticum</name>
    <dbReference type="NCBI Taxonomy" id="2795018"/>
    <lineage>
        <taxon>Archaea</taxon>
        <taxon>Candidatus Micrarchaeota</taxon>
        <taxon>Candidatus Fermentimicrarchaeales</taxon>
        <taxon>Candidatus Fermentimicrarchaeaceae</taxon>
        <taxon>Candidatus Fermentimicrarchaeum</taxon>
    </lineage>
</organism>
<reference evidence="3" key="1">
    <citation type="submission" date="2020-07" db="EMBL/GenBank/DDBJ databases">
        <title>Metabolic diversity and evolutionary history of the archaeal phylum ###Micrarchaeota### uncovered from a freshwater lake metagenome.</title>
        <authorList>
            <person name="Kadnikov V.V."/>
            <person name="Savvichev A.S."/>
            <person name="Mardanov A.V."/>
            <person name="Beletsky A.V."/>
            <person name="Chupakov A.V."/>
            <person name="Kokryatskaya N.M."/>
            <person name="Pimenov N.V."/>
            <person name="Ravin N.V."/>
        </authorList>
    </citation>
    <scope>NUCLEOTIDE SEQUENCE [LARGE SCALE GENOMIC DNA]</scope>
</reference>
<proteinExistence type="inferred from homology"/>
<gene>
    <name evidence="2" type="ORF">Sv326_0987</name>
</gene>
<dbReference type="Proteomes" id="UP000510821">
    <property type="component" value="Chromosome"/>
</dbReference>
<dbReference type="SUPFAM" id="SSF111038">
    <property type="entry name" value="YjbQ-like"/>
    <property type="match status" value="1"/>
</dbReference>
<sequence>MEFFVSTKKKVELIDITEQVEGFVERSGVKTGACLVYAPHATAAVIINEFEPNLQSDFERVFEKMLPGGGYMHDKIDDNASAHLLSGILGSGRTIPVQDGRLALGTWQRIIFCEFDGPRAKRDITVTVMKV</sequence>
<dbReference type="EMBL" id="CP058998">
    <property type="protein sequence ID" value="QLJ53162.1"/>
    <property type="molecule type" value="Genomic_DNA"/>
</dbReference>
<dbReference type="KEGG" id="flt:Sv326_0987"/>
<dbReference type="PANTHER" id="PTHR30615:SF8">
    <property type="entry name" value="UPF0047 PROTEIN C4A8.02C"/>
    <property type="match status" value="1"/>
</dbReference>
<dbReference type="AlphaFoldDB" id="A0A7D6BP52"/>
<comment type="similarity">
    <text evidence="1">Belongs to the UPF0047 family.</text>
</comment>
<dbReference type="InterPro" id="IPR035917">
    <property type="entry name" value="YjbQ-like_sf"/>
</dbReference>
<evidence type="ECO:0000256" key="1">
    <source>
        <dbReference type="ARBA" id="ARBA00005534"/>
    </source>
</evidence>
<dbReference type="InterPro" id="IPR001602">
    <property type="entry name" value="UPF0047_YjbQ-like"/>
</dbReference>
<dbReference type="PIRSF" id="PIRSF004681">
    <property type="entry name" value="UCP004681"/>
    <property type="match status" value="1"/>
</dbReference>
<accession>A0A7D6BP52</accession>